<dbReference type="PANTHER" id="PTHR16091">
    <property type="entry name" value="TTC17 PROTEIN"/>
    <property type="match status" value="1"/>
</dbReference>
<gene>
    <name evidence="2" type="ORF">CAPTEDRAFT_64341</name>
</gene>
<dbReference type="InterPro" id="IPR011990">
    <property type="entry name" value="TPR-like_helical_dom_sf"/>
</dbReference>
<organism evidence="2">
    <name type="scientific">Capitella teleta</name>
    <name type="common">Polychaete worm</name>
    <dbReference type="NCBI Taxonomy" id="283909"/>
    <lineage>
        <taxon>Eukaryota</taxon>
        <taxon>Metazoa</taxon>
        <taxon>Spiralia</taxon>
        <taxon>Lophotrochozoa</taxon>
        <taxon>Annelida</taxon>
        <taxon>Polychaeta</taxon>
        <taxon>Sedentaria</taxon>
        <taxon>Scolecida</taxon>
        <taxon>Capitellidae</taxon>
        <taxon>Capitella</taxon>
    </lineage>
</organism>
<evidence type="ECO:0000313" key="2">
    <source>
        <dbReference type="EMBL" id="ELU08379.1"/>
    </source>
</evidence>
<dbReference type="OMA" id="CQECKGF"/>
<accession>R7UPC8</accession>
<proteinExistence type="predicted"/>
<dbReference type="STRING" id="283909.R7UPC8"/>
<name>R7UPC8_CAPTE</name>
<dbReference type="AlphaFoldDB" id="R7UPC8"/>
<dbReference type="HOGENOM" id="CLU_043582_0_0_1"/>
<keyword evidence="1" id="KW-0802">TPR repeat</keyword>
<dbReference type="GO" id="GO:0005737">
    <property type="term" value="C:cytoplasm"/>
    <property type="evidence" value="ECO:0007669"/>
    <property type="project" value="TreeGrafter"/>
</dbReference>
<dbReference type="EMBL" id="KB299137">
    <property type="protein sequence ID" value="ELU08379.1"/>
    <property type="molecule type" value="Genomic_DNA"/>
</dbReference>
<dbReference type="InterPro" id="IPR019734">
    <property type="entry name" value="TPR_rpt"/>
</dbReference>
<reference evidence="2 4" key="2">
    <citation type="journal article" date="2013" name="Nature">
        <title>Insights into bilaterian evolution from three spiralian genomes.</title>
        <authorList>
            <person name="Simakov O."/>
            <person name="Marletaz F."/>
            <person name="Cho S.J."/>
            <person name="Edsinger-Gonzales E."/>
            <person name="Havlak P."/>
            <person name="Hellsten U."/>
            <person name="Kuo D.H."/>
            <person name="Larsson T."/>
            <person name="Lv J."/>
            <person name="Arendt D."/>
            <person name="Savage R."/>
            <person name="Osoegawa K."/>
            <person name="de Jong P."/>
            <person name="Grimwood J."/>
            <person name="Chapman J.A."/>
            <person name="Shapiro H."/>
            <person name="Aerts A."/>
            <person name="Otillar R.P."/>
            <person name="Terry A.Y."/>
            <person name="Boore J.L."/>
            <person name="Grigoriev I.V."/>
            <person name="Lindberg D.R."/>
            <person name="Seaver E.C."/>
            <person name="Weisblat D.A."/>
            <person name="Putnam N.H."/>
            <person name="Rokhsar D.S."/>
        </authorList>
    </citation>
    <scope>NUCLEOTIDE SEQUENCE</scope>
    <source>
        <strain evidence="2 4">I ESC-2004</strain>
    </source>
</reference>
<dbReference type="PANTHER" id="PTHR16091:SF3">
    <property type="entry name" value="TETRATRICOPEPTIDE REPEAT PROTEIN 17"/>
    <property type="match status" value="1"/>
</dbReference>
<dbReference type="GO" id="GO:0015629">
    <property type="term" value="C:actin cytoskeleton"/>
    <property type="evidence" value="ECO:0007669"/>
    <property type="project" value="TreeGrafter"/>
</dbReference>
<feature type="repeat" description="TPR" evidence="1">
    <location>
        <begin position="171"/>
        <end position="204"/>
    </location>
</feature>
<keyword evidence="4" id="KW-1185">Reference proteome</keyword>
<dbReference type="PROSITE" id="PS50005">
    <property type="entry name" value="TPR"/>
    <property type="match status" value="1"/>
</dbReference>
<feature type="non-terminal residue" evidence="2">
    <location>
        <position position="308"/>
    </location>
</feature>
<dbReference type="EnsemblMetazoa" id="CapteT64341">
    <property type="protein sequence ID" value="CapteP64341"/>
    <property type="gene ID" value="CapteG64341"/>
</dbReference>
<reference evidence="3" key="3">
    <citation type="submission" date="2015-06" db="UniProtKB">
        <authorList>
            <consortium name="EnsemblMetazoa"/>
        </authorList>
    </citation>
    <scope>IDENTIFICATION</scope>
</reference>
<dbReference type="InterPro" id="IPR052630">
    <property type="entry name" value="TTC17"/>
</dbReference>
<dbReference type="OrthoDB" id="79426at2759"/>
<reference evidence="4" key="1">
    <citation type="submission" date="2012-12" db="EMBL/GenBank/DDBJ databases">
        <authorList>
            <person name="Hellsten U."/>
            <person name="Grimwood J."/>
            <person name="Chapman J.A."/>
            <person name="Shapiro H."/>
            <person name="Aerts A."/>
            <person name="Otillar R.P."/>
            <person name="Terry A.Y."/>
            <person name="Boore J.L."/>
            <person name="Simakov O."/>
            <person name="Marletaz F."/>
            <person name="Cho S.-J."/>
            <person name="Edsinger-Gonzales E."/>
            <person name="Havlak P."/>
            <person name="Kuo D.-H."/>
            <person name="Larsson T."/>
            <person name="Lv J."/>
            <person name="Arendt D."/>
            <person name="Savage R."/>
            <person name="Osoegawa K."/>
            <person name="de Jong P."/>
            <person name="Lindberg D.R."/>
            <person name="Seaver E.C."/>
            <person name="Weisblat D.A."/>
            <person name="Putnam N.H."/>
            <person name="Grigoriev I.V."/>
            <person name="Rokhsar D.S."/>
        </authorList>
    </citation>
    <scope>NUCLEOTIDE SEQUENCE</scope>
    <source>
        <strain evidence="4">I ESC-2004</strain>
    </source>
</reference>
<dbReference type="Proteomes" id="UP000014760">
    <property type="component" value="Unassembled WGS sequence"/>
</dbReference>
<dbReference type="GO" id="GO:0030041">
    <property type="term" value="P:actin filament polymerization"/>
    <property type="evidence" value="ECO:0007669"/>
    <property type="project" value="TreeGrafter"/>
</dbReference>
<dbReference type="SUPFAM" id="SSF48452">
    <property type="entry name" value="TPR-like"/>
    <property type="match status" value="1"/>
</dbReference>
<evidence type="ECO:0000256" key="1">
    <source>
        <dbReference type="PROSITE-ProRule" id="PRU00339"/>
    </source>
</evidence>
<sequence>MASDLPCGSYLALYIVSMHIINTNSRTSTHWKLNSDAGKVQSATALVADGENTRDPMNDDHLMSLLTNKIPLDNGQWKLEESLTCVGTSCQKNNTESRNNTAESLDCGKPVNETQYDHLRGIAARQTHPHIPEPEVAEIFRKRGRHQVAELDMNELERALRKDKKERPKSAQVYNKIGNFWRIKGNTQTSIECFRKALFLQPNNPDVLLNLARVLFNLQYLDNAIVLTRRSLEMQSADQNSWLQHFTLGEILKAYGHYHEAALHLRHSLDLNPGYSRAIAHLREMEVNPDVTVTHYTLFIIVFLVLGV</sequence>
<evidence type="ECO:0000313" key="4">
    <source>
        <dbReference type="Proteomes" id="UP000014760"/>
    </source>
</evidence>
<dbReference type="EMBL" id="AMQN01001083">
    <property type="status" value="NOT_ANNOTATED_CDS"/>
    <property type="molecule type" value="Genomic_DNA"/>
</dbReference>
<dbReference type="Gene3D" id="1.25.40.10">
    <property type="entry name" value="Tetratricopeptide repeat domain"/>
    <property type="match status" value="1"/>
</dbReference>
<dbReference type="Pfam" id="PF13181">
    <property type="entry name" value="TPR_8"/>
    <property type="match status" value="1"/>
</dbReference>
<evidence type="ECO:0000313" key="3">
    <source>
        <dbReference type="EnsemblMetazoa" id="CapteP64341"/>
    </source>
</evidence>
<dbReference type="SMART" id="SM00028">
    <property type="entry name" value="TPR"/>
    <property type="match status" value="3"/>
</dbReference>
<protein>
    <submittedName>
        <fullName evidence="2 3">Uncharacterized protein</fullName>
    </submittedName>
</protein>